<feature type="region of interest" description="Disordered" evidence="1">
    <location>
        <begin position="467"/>
        <end position="502"/>
    </location>
</feature>
<keyword evidence="4" id="KW-1185">Reference proteome</keyword>
<feature type="compositionally biased region" description="Low complexity" evidence="1">
    <location>
        <begin position="514"/>
        <end position="544"/>
    </location>
</feature>
<feature type="region of interest" description="Disordered" evidence="1">
    <location>
        <begin position="187"/>
        <end position="229"/>
    </location>
</feature>
<feature type="chain" id="PRO_5016826087" evidence="2">
    <location>
        <begin position="17"/>
        <end position="571"/>
    </location>
</feature>
<feature type="region of interest" description="Disordered" evidence="1">
    <location>
        <begin position="35"/>
        <end position="116"/>
    </location>
</feature>
<keyword evidence="2" id="KW-0732">Signal</keyword>
<feature type="region of interest" description="Disordered" evidence="1">
    <location>
        <begin position="514"/>
        <end position="571"/>
    </location>
</feature>
<dbReference type="AlphaFoldDB" id="A0A368GXK8"/>
<feature type="compositionally biased region" description="Low complexity" evidence="1">
    <location>
        <begin position="385"/>
        <end position="397"/>
    </location>
</feature>
<dbReference type="STRING" id="29170.A0A368GXK8"/>
<feature type="region of interest" description="Disordered" evidence="1">
    <location>
        <begin position="368"/>
        <end position="405"/>
    </location>
</feature>
<dbReference type="OrthoDB" id="5875412at2759"/>
<feature type="compositionally biased region" description="Polar residues" evidence="1">
    <location>
        <begin position="91"/>
        <end position="111"/>
    </location>
</feature>
<feature type="region of interest" description="Disordered" evidence="1">
    <location>
        <begin position="143"/>
        <end position="171"/>
    </location>
</feature>
<dbReference type="EMBL" id="JOJR01000052">
    <property type="protein sequence ID" value="RCN48079.1"/>
    <property type="molecule type" value="Genomic_DNA"/>
</dbReference>
<protein>
    <submittedName>
        <fullName evidence="3">Uncharacterized protein</fullName>
    </submittedName>
</protein>
<name>A0A368GXK8_ANCCA</name>
<proteinExistence type="predicted"/>
<feature type="compositionally biased region" description="Low complexity" evidence="1">
    <location>
        <begin position="368"/>
        <end position="377"/>
    </location>
</feature>
<evidence type="ECO:0000256" key="2">
    <source>
        <dbReference type="SAM" id="SignalP"/>
    </source>
</evidence>
<feature type="region of interest" description="Disordered" evidence="1">
    <location>
        <begin position="279"/>
        <end position="307"/>
    </location>
</feature>
<feature type="compositionally biased region" description="Polar residues" evidence="1">
    <location>
        <begin position="201"/>
        <end position="229"/>
    </location>
</feature>
<feature type="compositionally biased region" description="Polar residues" evidence="1">
    <location>
        <begin position="151"/>
        <end position="160"/>
    </location>
</feature>
<evidence type="ECO:0000313" key="4">
    <source>
        <dbReference type="Proteomes" id="UP000252519"/>
    </source>
</evidence>
<evidence type="ECO:0000313" key="3">
    <source>
        <dbReference type="EMBL" id="RCN48079.1"/>
    </source>
</evidence>
<evidence type="ECO:0000256" key="1">
    <source>
        <dbReference type="SAM" id="MobiDB-lite"/>
    </source>
</evidence>
<feature type="compositionally biased region" description="Basic and acidic residues" evidence="1">
    <location>
        <begin position="555"/>
        <end position="571"/>
    </location>
</feature>
<comment type="caution">
    <text evidence="3">The sequence shown here is derived from an EMBL/GenBank/DDBJ whole genome shotgun (WGS) entry which is preliminary data.</text>
</comment>
<dbReference type="Proteomes" id="UP000252519">
    <property type="component" value="Unassembled WGS sequence"/>
</dbReference>
<sequence length="571" mass="59696">MKTCFLLLGVVACAFAQYETQSSGYGSNNAQAVQDVAKKSPNHKPVDYTKTSNDAPQKQSKVGNQVGNQIKSQQAGRVLTTKKNEQKSKQNKTANLTGGNQNAKPVSGSESNNKQKTNQNVVNNVGQSNKNVQAVNVAQHVGLKDAPPSYQPNTGGSQPNYGDGGDQGGTNIFGSKFHLQTLGQVSTQGQGNFQQGGGNQKAKTVSGSESNNKRNTNQNVLNNVGQSNKSVQPVNVAQHVGLKDAPPSYQPSYGGSGDQGGANIFGNKLDLQTLGQVSTQGQGNFQQGGAQTNAGFHQNVGQTNNQNVGGISGSYRLSYDAPSYDGNVGSGGVIIIPILPSYGGVEGPGSNVVGNKFDLQTLGQTNTQGQQNLKQGGAQTNVGSNTNAVNVGQQNNQGGPGAGYKPSYDAPSYGGSEYAGGAIYIPDFSNFLKNNVYSQNLGQASNQGQSNYQQGGAQANFGVNTNEVNVGQTNNQNAGGKDPSYDAPKYGGYPPSGYDKNPSYNVIGNKFKQQNLGQNNQQGQSSAQIGGAQTNVGQTNNQNVGGSGRYNKGYDATKYRPAPEPENPYRH</sequence>
<feature type="compositionally biased region" description="Polar residues" evidence="1">
    <location>
        <begin position="49"/>
        <end position="75"/>
    </location>
</feature>
<feature type="signal peptide" evidence="2">
    <location>
        <begin position="1"/>
        <end position="16"/>
    </location>
</feature>
<organism evidence="3 4">
    <name type="scientific">Ancylostoma caninum</name>
    <name type="common">Dog hookworm</name>
    <dbReference type="NCBI Taxonomy" id="29170"/>
    <lineage>
        <taxon>Eukaryota</taxon>
        <taxon>Metazoa</taxon>
        <taxon>Ecdysozoa</taxon>
        <taxon>Nematoda</taxon>
        <taxon>Chromadorea</taxon>
        <taxon>Rhabditida</taxon>
        <taxon>Rhabditina</taxon>
        <taxon>Rhabditomorpha</taxon>
        <taxon>Strongyloidea</taxon>
        <taxon>Ancylostomatidae</taxon>
        <taxon>Ancylostomatinae</taxon>
        <taxon>Ancylostoma</taxon>
    </lineage>
</organism>
<accession>A0A368GXK8</accession>
<gene>
    <name evidence="3" type="ORF">ANCCAN_05905</name>
</gene>
<feature type="region of interest" description="Disordered" evidence="1">
    <location>
        <begin position="242"/>
        <end position="261"/>
    </location>
</feature>
<feature type="compositionally biased region" description="Polar residues" evidence="1">
    <location>
        <begin position="467"/>
        <end position="478"/>
    </location>
</feature>
<reference evidence="3 4" key="1">
    <citation type="submission" date="2014-10" db="EMBL/GenBank/DDBJ databases">
        <title>Draft genome of the hookworm Ancylostoma caninum.</title>
        <authorList>
            <person name="Mitreva M."/>
        </authorList>
    </citation>
    <scope>NUCLEOTIDE SEQUENCE [LARGE SCALE GENOMIC DNA]</scope>
    <source>
        <strain evidence="3 4">Baltimore</strain>
    </source>
</reference>